<keyword evidence="3" id="KW-1185">Reference proteome</keyword>
<gene>
    <name evidence="1" type="ORF">C2L64_35595</name>
    <name evidence="2" type="ORF">WQE_22441</name>
</gene>
<accession>A0AAJ4SUN3</accession>
<protein>
    <submittedName>
        <fullName evidence="1">Uncharacterized protein</fullName>
    </submittedName>
</protein>
<proteinExistence type="predicted"/>
<dbReference type="RefSeq" id="WP_007584900.1">
    <property type="nucleotide sequence ID" value="NZ_AKAU01000108.1"/>
</dbReference>
<sequence>MTQAYEMALPRHILKVRYQTFRGEVAMAHKLEDQLRVNLLCHLVIGQLIARARTGDWLRTDHFVESKRLRAQVSGVSPDWLESARLAPCRCSLQLRYGQSNCCMT</sequence>
<evidence type="ECO:0000313" key="1">
    <source>
        <dbReference type="EMBL" id="AUT73668.1"/>
    </source>
</evidence>
<reference evidence="2 3" key="1">
    <citation type="journal article" date="2012" name="J. Bacteriol.">
        <title>Draft Genome Sequence of the Soil Bacterium Burkholderia terrae Strain BS001, Which Interacts with Fungal Surface Structures.</title>
        <authorList>
            <person name="Nazir R."/>
            <person name="Hansen M.A."/>
            <person name="Sorensen S."/>
            <person name="van Elsas J.D."/>
        </authorList>
    </citation>
    <scope>NUCLEOTIDE SEQUENCE [LARGE SCALE GENOMIC DNA]</scope>
    <source>
        <strain evidence="2 3">BS001</strain>
    </source>
</reference>
<dbReference type="Proteomes" id="UP000236649">
    <property type="component" value="Chromosome 3"/>
</dbReference>
<evidence type="ECO:0000313" key="4">
    <source>
        <dbReference type="Proteomes" id="UP000236649"/>
    </source>
</evidence>
<dbReference type="EMBL" id="CP026107">
    <property type="protein sequence ID" value="AUT73668.1"/>
    <property type="molecule type" value="Genomic_DNA"/>
</dbReference>
<organism evidence="1 4">
    <name type="scientific">Paraburkholderia hospita</name>
    <dbReference type="NCBI Taxonomy" id="169430"/>
    <lineage>
        <taxon>Bacteria</taxon>
        <taxon>Pseudomonadati</taxon>
        <taxon>Pseudomonadota</taxon>
        <taxon>Betaproteobacteria</taxon>
        <taxon>Burkholderiales</taxon>
        <taxon>Burkholderiaceae</taxon>
        <taxon>Paraburkholderia</taxon>
    </lineage>
</organism>
<evidence type="ECO:0000313" key="3">
    <source>
        <dbReference type="Proteomes" id="UP000004980"/>
    </source>
</evidence>
<dbReference type="EMBL" id="AKAU01000108">
    <property type="protein sequence ID" value="EIM99180.1"/>
    <property type="molecule type" value="Genomic_DNA"/>
</dbReference>
<dbReference type="Proteomes" id="UP000004980">
    <property type="component" value="Unassembled WGS sequence"/>
</dbReference>
<dbReference type="GeneID" id="55533630"/>
<name>A0AAJ4SUN3_9BURK</name>
<dbReference type="KEGG" id="phs:C2L64_35595"/>
<reference evidence="1 4" key="2">
    <citation type="submission" date="2018-01" db="EMBL/GenBank/DDBJ databases">
        <title>Species boundaries and ecological features among Paraburkholderia terrae DSMZ17804T, P. hospita DSMZ17164T and P. caribensis DSMZ13236T.</title>
        <authorList>
            <person name="Pratama A.A."/>
        </authorList>
    </citation>
    <scope>NUCLEOTIDE SEQUENCE [LARGE SCALE GENOMIC DNA]</scope>
    <source>
        <strain evidence="1 4">DSM 17164</strain>
    </source>
</reference>
<evidence type="ECO:0000313" key="2">
    <source>
        <dbReference type="EMBL" id="EIM99180.1"/>
    </source>
</evidence>
<dbReference type="AlphaFoldDB" id="A0AAJ4SUN3"/>